<dbReference type="SMART" id="SM00233">
    <property type="entry name" value="PH"/>
    <property type="match status" value="1"/>
</dbReference>
<name>A0A1D1VB79_RAMVA</name>
<feature type="region of interest" description="Disordered" evidence="3">
    <location>
        <begin position="1"/>
        <end position="25"/>
    </location>
</feature>
<evidence type="ECO:0000256" key="2">
    <source>
        <dbReference type="PROSITE-ProRule" id="PRU00191"/>
    </source>
</evidence>
<keyword evidence="1 2" id="KW-0727">SH2 domain</keyword>
<dbReference type="SMART" id="SM00252">
    <property type="entry name" value="SH2"/>
    <property type="match status" value="1"/>
</dbReference>
<accession>A0A1D1VB79</accession>
<dbReference type="PRINTS" id="PR00401">
    <property type="entry name" value="SH2DOMAIN"/>
</dbReference>
<dbReference type="Gene3D" id="3.10.20.90">
    <property type="entry name" value="Phosphatidylinositol 3-kinase Catalytic Subunit, Chain A, domain 1"/>
    <property type="match status" value="1"/>
</dbReference>
<gene>
    <name evidence="6" type="primary">RvY_09969-1</name>
    <name evidence="6" type="synonym">RvY_09969.1</name>
    <name evidence="6" type="ORF">RvY_09969</name>
</gene>
<dbReference type="Proteomes" id="UP000186922">
    <property type="component" value="Unassembled WGS sequence"/>
</dbReference>
<dbReference type="InterPro" id="IPR001849">
    <property type="entry name" value="PH_domain"/>
</dbReference>
<dbReference type="InterPro" id="IPR000980">
    <property type="entry name" value="SH2"/>
</dbReference>
<dbReference type="InterPro" id="IPR015042">
    <property type="entry name" value="BPS-dom"/>
</dbReference>
<keyword evidence="7" id="KW-1185">Reference proteome</keyword>
<dbReference type="PROSITE" id="PS50003">
    <property type="entry name" value="PH_DOMAIN"/>
    <property type="match status" value="1"/>
</dbReference>
<dbReference type="EMBL" id="BDGG01000005">
    <property type="protein sequence ID" value="GAU98886.1"/>
    <property type="molecule type" value="Genomic_DNA"/>
</dbReference>
<dbReference type="PANTHER" id="PTHR11243">
    <property type="entry name" value="GROWTH FACTOR RECEPTOR-BOUND PROTEIN"/>
    <property type="match status" value="1"/>
</dbReference>
<dbReference type="PANTHER" id="PTHR11243:SF38">
    <property type="entry name" value="GROWTH FACTOR RECEPTOR-BOUND PROTEIN 14-LIKE ISOFORM X1"/>
    <property type="match status" value="1"/>
</dbReference>
<evidence type="ECO:0000259" key="4">
    <source>
        <dbReference type="PROSITE" id="PS50001"/>
    </source>
</evidence>
<dbReference type="PROSITE" id="PS50001">
    <property type="entry name" value="SH2"/>
    <property type="match status" value="1"/>
</dbReference>
<evidence type="ECO:0000259" key="5">
    <source>
        <dbReference type="PROSITE" id="PS50003"/>
    </source>
</evidence>
<dbReference type="InterPro" id="IPR029071">
    <property type="entry name" value="Ubiquitin-like_domsf"/>
</dbReference>
<evidence type="ECO:0000256" key="3">
    <source>
        <dbReference type="SAM" id="MobiDB-lite"/>
    </source>
</evidence>
<sequence>MDYFSASSSSKGVTPDRTSTPSTERRMDFYSDFDSQSHRTVELDQSSTALQALQKLFSDEEIRSGHCGYWAIFEHRRWAAMYRIVEDHETLTHITDSWLHEDEGQQNRFVLKKDYCKYEVYRNPKQFFPEDMLNLSSEKFRSLAGEHPSAQNSFLRNLILSTNWHPEVEGSLYFRDKALFHSPTWKKLYFVLRPSGLYSSKHESKDPKHMSLICSLEHLNVYQHQNGKKLGAPTEYVICLSGLLDDKQHNTFLSCESEEMCRNWIVALRLQKFGKQLKDNYQSAAQADLMLNTTDNIKDLALQEKLKARVAMDFSGDCGRLVEDQKGAIEALVTEVQGWKKRRTGRGHSSSDSTSPSLPLHLAQPWFHAALSRDEATRLLAERGLVDGVFLIRKSRSQPRTSVLSVAHSGKVRHYHITRVTIEDNQVCLTLDGGKTKFADLMQLVEFYHLNTGSLCCKLTYPAKISDSPNR</sequence>
<dbReference type="Pfam" id="PF00017">
    <property type="entry name" value="SH2"/>
    <property type="match status" value="1"/>
</dbReference>
<comment type="caution">
    <text evidence="6">The sequence shown here is derived from an EMBL/GenBank/DDBJ whole genome shotgun (WGS) entry which is preliminary data.</text>
</comment>
<protein>
    <recommendedName>
        <fullName evidence="8">Growth factor receptor-bound protein 14</fullName>
    </recommendedName>
</protein>
<dbReference type="InterPro" id="IPR039664">
    <property type="entry name" value="GRB/APBB1IP"/>
</dbReference>
<dbReference type="InterPro" id="IPR011993">
    <property type="entry name" value="PH-like_dom_sf"/>
</dbReference>
<dbReference type="Pfam" id="PF00169">
    <property type="entry name" value="PH"/>
    <property type="match status" value="1"/>
</dbReference>
<dbReference type="Gene3D" id="2.30.29.30">
    <property type="entry name" value="Pleckstrin-homology domain (PH domain)/Phosphotyrosine-binding domain (PTB)"/>
    <property type="match status" value="1"/>
</dbReference>
<dbReference type="SUPFAM" id="SSF54236">
    <property type="entry name" value="Ubiquitin-like"/>
    <property type="match status" value="1"/>
</dbReference>
<dbReference type="SUPFAM" id="SSF50729">
    <property type="entry name" value="PH domain-like"/>
    <property type="match status" value="1"/>
</dbReference>
<dbReference type="AlphaFoldDB" id="A0A1D1VB79"/>
<feature type="domain" description="SH2" evidence="4">
    <location>
        <begin position="366"/>
        <end position="463"/>
    </location>
</feature>
<evidence type="ECO:0000313" key="7">
    <source>
        <dbReference type="Proteomes" id="UP000186922"/>
    </source>
</evidence>
<evidence type="ECO:0000256" key="1">
    <source>
        <dbReference type="ARBA" id="ARBA00022999"/>
    </source>
</evidence>
<dbReference type="SUPFAM" id="SSF55550">
    <property type="entry name" value="SH2 domain"/>
    <property type="match status" value="1"/>
</dbReference>
<proteinExistence type="predicted"/>
<dbReference type="Pfam" id="PF08947">
    <property type="entry name" value="BPS"/>
    <property type="match status" value="1"/>
</dbReference>
<evidence type="ECO:0008006" key="8">
    <source>
        <dbReference type="Google" id="ProtNLM"/>
    </source>
</evidence>
<reference evidence="6 7" key="1">
    <citation type="journal article" date="2016" name="Nat. Commun.">
        <title>Extremotolerant tardigrade genome and improved radiotolerance of human cultured cells by tardigrade-unique protein.</title>
        <authorList>
            <person name="Hashimoto T."/>
            <person name="Horikawa D.D."/>
            <person name="Saito Y."/>
            <person name="Kuwahara H."/>
            <person name="Kozuka-Hata H."/>
            <person name="Shin-I T."/>
            <person name="Minakuchi Y."/>
            <person name="Ohishi K."/>
            <person name="Motoyama A."/>
            <person name="Aizu T."/>
            <person name="Enomoto A."/>
            <person name="Kondo K."/>
            <person name="Tanaka S."/>
            <person name="Hara Y."/>
            <person name="Koshikawa S."/>
            <person name="Sagara H."/>
            <person name="Miura T."/>
            <person name="Yokobori S."/>
            <person name="Miyagawa K."/>
            <person name="Suzuki Y."/>
            <person name="Kubo T."/>
            <person name="Oyama M."/>
            <person name="Kohara Y."/>
            <person name="Fujiyama A."/>
            <person name="Arakawa K."/>
            <person name="Katayama T."/>
            <person name="Toyoda A."/>
            <person name="Kunieda T."/>
        </authorList>
    </citation>
    <scope>NUCLEOTIDE SEQUENCE [LARGE SCALE GENOMIC DNA]</scope>
    <source>
        <strain evidence="6 7">YOKOZUNA-1</strain>
    </source>
</reference>
<evidence type="ECO:0000313" key="6">
    <source>
        <dbReference type="EMBL" id="GAU98886.1"/>
    </source>
</evidence>
<organism evidence="6 7">
    <name type="scientific">Ramazzottius varieornatus</name>
    <name type="common">Water bear</name>
    <name type="synonym">Tardigrade</name>
    <dbReference type="NCBI Taxonomy" id="947166"/>
    <lineage>
        <taxon>Eukaryota</taxon>
        <taxon>Metazoa</taxon>
        <taxon>Ecdysozoa</taxon>
        <taxon>Tardigrada</taxon>
        <taxon>Eutardigrada</taxon>
        <taxon>Parachela</taxon>
        <taxon>Hypsibioidea</taxon>
        <taxon>Ramazzottiidae</taxon>
        <taxon>Ramazzottius</taxon>
    </lineage>
</organism>
<feature type="compositionally biased region" description="Polar residues" evidence="3">
    <location>
        <begin position="1"/>
        <end position="22"/>
    </location>
</feature>
<dbReference type="OrthoDB" id="6278443at2759"/>
<feature type="domain" description="PH" evidence="5">
    <location>
        <begin position="165"/>
        <end position="273"/>
    </location>
</feature>
<dbReference type="InterPro" id="IPR036860">
    <property type="entry name" value="SH2_dom_sf"/>
</dbReference>
<dbReference type="STRING" id="947166.A0A1D1VB79"/>
<dbReference type="Gene3D" id="3.30.505.10">
    <property type="entry name" value="SH2 domain"/>
    <property type="match status" value="1"/>
</dbReference>